<dbReference type="CDD" id="cd05271">
    <property type="entry name" value="NDUFA9_like_SDR_a"/>
    <property type="match status" value="1"/>
</dbReference>
<sequence length="391" mass="44711">MLTRQLASRNNNIFRRNFSSLYAPTLTERRPGEAGPGGRSSEAARKVALFGASGFLGKYVSAELGTNGYMAYFANRGDDMEMRHCKLSFDLGRTRFVFYSPRDKASIQEVIADADVVVNMIGKYYESGQPYQTDQFPYVSYRKNYSFAETNVNIAHTIAEICRDMQVDHLVHVSSASAHPDARSEWSRTKYEGEKAVQEAFPWATILRPTQLFGQEDTLMNWFARMARWHKMVPLVDGGRALTQPVFVGDVAKTILRICDDPAKFAGRSIDCFGPTDYSYQELATFANDITERNKPIFNLPYDWYRRIAQVLQYQRNPLITPDLVELWMEDFLPRMAPDMYAQQPGGVLNPNYVLTMKDLGVEATPLEKIVFAYLHHYREGGHFFKVEGYH</sequence>
<dbReference type="PANTHER" id="PTHR12126">
    <property type="entry name" value="NADH-UBIQUINONE OXIDOREDUCTASE 39 KDA SUBUNIT-RELATED"/>
    <property type="match status" value="1"/>
</dbReference>
<dbReference type="OrthoDB" id="275457at2759"/>
<dbReference type="Proteomes" id="UP000198406">
    <property type="component" value="Unassembled WGS sequence"/>
</dbReference>
<evidence type="ECO:0000259" key="1">
    <source>
        <dbReference type="Pfam" id="PF01370"/>
    </source>
</evidence>
<protein>
    <submittedName>
        <fullName evidence="2">NADH dehydrogenase (Ubiquinone) 1 alpha subcomplex subunit 9</fullName>
    </submittedName>
</protein>
<dbReference type="InterPro" id="IPR051207">
    <property type="entry name" value="ComplexI_NDUFA9_subunit"/>
</dbReference>
<dbReference type="GO" id="GO:0044877">
    <property type="term" value="F:protein-containing complex binding"/>
    <property type="evidence" value="ECO:0007669"/>
    <property type="project" value="TreeGrafter"/>
</dbReference>
<dbReference type="Pfam" id="PF01370">
    <property type="entry name" value="Epimerase"/>
    <property type="match status" value="1"/>
</dbReference>
<dbReference type="SUPFAM" id="SSF51735">
    <property type="entry name" value="NAD(P)-binding Rossmann-fold domains"/>
    <property type="match status" value="1"/>
</dbReference>
<gene>
    <name evidence="2" type="ORF">FisN_24Lh119</name>
</gene>
<reference evidence="2 3" key="1">
    <citation type="journal article" date="2015" name="Plant Cell">
        <title>Oil accumulation by the oleaginous diatom Fistulifera solaris as revealed by the genome and transcriptome.</title>
        <authorList>
            <person name="Tanaka T."/>
            <person name="Maeda Y."/>
            <person name="Veluchamy A."/>
            <person name="Tanaka M."/>
            <person name="Abida H."/>
            <person name="Marechal E."/>
            <person name="Bowler C."/>
            <person name="Muto M."/>
            <person name="Sunaga Y."/>
            <person name="Tanaka M."/>
            <person name="Yoshino T."/>
            <person name="Taniguchi T."/>
            <person name="Fukuda Y."/>
            <person name="Nemoto M."/>
            <person name="Matsumoto M."/>
            <person name="Wong P.S."/>
            <person name="Aburatani S."/>
            <person name="Fujibuchi W."/>
        </authorList>
    </citation>
    <scope>NUCLEOTIDE SEQUENCE [LARGE SCALE GENOMIC DNA]</scope>
    <source>
        <strain evidence="2 3">JPCC DA0580</strain>
    </source>
</reference>
<dbReference type="InterPro" id="IPR001509">
    <property type="entry name" value="Epimerase_deHydtase"/>
</dbReference>
<dbReference type="InParanoid" id="A0A1Z5K9G4"/>
<name>A0A1Z5K9G4_FISSO</name>
<comment type="caution">
    <text evidence="2">The sequence shown here is derived from an EMBL/GenBank/DDBJ whole genome shotgun (WGS) entry which is preliminary data.</text>
</comment>
<dbReference type="EMBL" id="BDSP01000191">
    <property type="protein sequence ID" value="GAX22836.1"/>
    <property type="molecule type" value="Genomic_DNA"/>
</dbReference>
<keyword evidence="2" id="KW-0830">Ubiquinone</keyword>
<dbReference type="GO" id="GO:0005739">
    <property type="term" value="C:mitochondrion"/>
    <property type="evidence" value="ECO:0007669"/>
    <property type="project" value="TreeGrafter"/>
</dbReference>
<evidence type="ECO:0000313" key="3">
    <source>
        <dbReference type="Proteomes" id="UP000198406"/>
    </source>
</evidence>
<accession>A0A1Z5K9G4</accession>
<proteinExistence type="predicted"/>
<evidence type="ECO:0000313" key="2">
    <source>
        <dbReference type="EMBL" id="GAX22836.1"/>
    </source>
</evidence>
<dbReference type="InterPro" id="IPR036291">
    <property type="entry name" value="NAD(P)-bd_dom_sf"/>
</dbReference>
<keyword evidence="3" id="KW-1185">Reference proteome</keyword>
<dbReference type="PANTHER" id="PTHR12126:SF11">
    <property type="entry name" value="NADH DEHYDROGENASE [UBIQUINONE] 1 ALPHA SUBCOMPLEX SUBUNIT 9, MITOCHONDRIAL"/>
    <property type="match status" value="1"/>
</dbReference>
<dbReference type="Gene3D" id="3.40.50.720">
    <property type="entry name" value="NAD(P)-binding Rossmann-like Domain"/>
    <property type="match status" value="1"/>
</dbReference>
<feature type="domain" description="NAD-dependent epimerase/dehydratase" evidence="1">
    <location>
        <begin position="49"/>
        <end position="264"/>
    </location>
</feature>
<dbReference type="AlphaFoldDB" id="A0A1Z5K9G4"/>
<organism evidence="2 3">
    <name type="scientific">Fistulifera solaris</name>
    <name type="common">Oleaginous diatom</name>
    <dbReference type="NCBI Taxonomy" id="1519565"/>
    <lineage>
        <taxon>Eukaryota</taxon>
        <taxon>Sar</taxon>
        <taxon>Stramenopiles</taxon>
        <taxon>Ochrophyta</taxon>
        <taxon>Bacillariophyta</taxon>
        <taxon>Bacillariophyceae</taxon>
        <taxon>Bacillariophycidae</taxon>
        <taxon>Naviculales</taxon>
        <taxon>Naviculaceae</taxon>
        <taxon>Fistulifera</taxon>
    </lineage>
</organism>